<sequence>MEKEPELLVPIKLYVYFSPTIPEAAQLVRLFQCMMEKYELPLNISVDWCQSQPQIGFAIVFRDDVVFDLEEFFPWEEFELVQEIFAKQAGYRILANAIKASAETQSTKPKH</sequence>
<name>A0A267FLQ2_9PLAT</name>
<reference evidence="1 2" key="1">
    <citation type="submission" date="2017-06" db="EMBL/GenBank/DDBJ databases">
        <title>A platform for efficient transgenesis in Macrostomum lignano, a flatworm model organism for stem cell research.</title>
        <authorList>
            <person name="Berezikov E."/>
        </authorList>
    </citation>
    <scope>NUCLEOTIDE SEQUENCE [LARGE SCALE GENOMIC DNA]</scope>
    <source>
        <strain evidence="1">DV1</strain>
        <tissue evidence="1">Whole organism</tissue>
    </source>
</reference>
<evidence type="ECO:0000313" key="1">
    <source>
        <dbReference type="EMBL" id="PAA73959.1"/>
    </source>
</evidence>
<accession>A0A267FLQ2</accession>
<organism evidence="1 2">
    <name type="scientific">Macrostomum lignano</name>
    <dbReference type="NCBI Taxonomy" id="282301"/>
    <lineage>
        <taxon>Eukaryota</taxon>
        <taxon>Metazoa</taxon>
        <taxon>Spiralia</taxon>
        <taxon>Lophotrochozoa</taxon>
        <taxon>Platyhelminthes</taxon>
        <taxon>Rhabditophora</taxon>
        <taxon>Macrostomorpha</taxon>
        <taxon>Macrostomida</taxon>
        <taxon>Macrostomidae</taxon>
        <taxon>Macrostomum</taxon>
    </lineage>
</organism>
<proteinExistence type="predicted"/>
<evidence type="ECO:0000313" key="2">
    <source>
        <dbReference type="Proteomes" id="UP000215902"/>
    </source>
</evidence>
<comment type="caution">
    <text evidence="1">The sequence shown here is derived from an EMBL/GenBank/DDBJ whole genome shotgun (WGS) entry which is preliminary data.</text>
</comment>
<gene>
    <name evidence="1" type="ORF">BOX15_Mlig013479g1</name>
</gene>
<protein>
    <submittedName>
        <fullName evidence="1">Uncharacterized protein</fullName>
    </submittedName>
</protein>
<dbReference type="EMBL" id="NIVC01000984">
    <property type="protein sequence ID" value="PAA73959.1"/>
    <property type="molecule type" value="Genomic_DNA"/>
</dbReference>
<dbReference type="Proteomes" id="UP000215902">
    <property type="component" value="Unassembled WGS sequence"/>
</dbReference>
<keyword evidence="2" id="KW-1185">Reference proteome</keyword>
<dbReference type="AlphaFoldDB" id="A0A267FLQ2"/>